<sequence length="60" mass="7216">MPPLKATILRMRLLVLFLHLMLFWRYLSMQVHQELGRSLSNSAKEKKTVTPKRILYWLSM</sequence>
<proteinExistence type="predicted"/>
<dbReference type="AlphaFoldDB" id="A0A2P2MEB0"/>
<reference evidence="1" key="1">
    <citation type="submission" date="2018-02" db="EMBL/GenBank/DDBJ databases">
        <title>Rhizophora mucronata_Transcriptome.</title>
        <authorList>
            <person name="Meera S.P."/>
            <person name="Sreeshan A."/>
            <person name="Augustine A."/>
        </authorList>
    </citation>
    <scope>NUCLEOTIDE SEQUENCE</scope>
    <source>
        <tissue evidence="1">Leaf</tissue>
    </source>
</reference>
<evidence type="ECO:0000313" key="1">
    <source>
        <dbReference type="EMBL" id="MBX28543.1"/>
    </source>
</evidence>
<organism evidence="1">
    <name type="scientific">Rhizophora mucronata</name>
    <name type="common">Asiatic mangrove</name>
    <dbReference type="NCBI Taxonomy" id="61149"/>
    <lineage>
        <taxon>Eukaryota</taxon>
        <taxon>Viridiplantae</taxon>
        <taxon>Streptophyta</taxon>
        <taxon>Embryophyta</taxon>
        <taxon>Tracheophyta</taxon>
        <taxon>Spermatophyta</taxon>
        <taxon>Magnoliopsida</taxon>
        <taxon>eudicotyledons</taxon>
        <taxon>Gunneridae</taxon>
        <taxon>Pentapetalae</taxon>
        <taxon>rosids</taxon>
        <taxon>fabids</taxon>
        <taxon>Malpighiales</taxon>
        <taxon>Rhizophoraceae</taxon>
        <taxon>Rhizophora</taxon>
    </lineage>
</organism>
<dbReference type="EMBL" id="GGEC01048061">
    <property type="protein sequence ID" value="MBX28545.1"/>
    <property type="molecule type" value="Transcribed_RNA"/>
</dbReference>
<accession>A0A2P2MEB0</accession>
<protein>
    <submittedName>
        <fullName evidence="1">Uncharacterized protein</fullName>
    </submittedName>
</protein>
<dbReference type="EMBL" id="GGEC01048059">
    <property type="protein sequence ID" value="MBX28543.1"/>
    <property type="molecule type" value="Transcribed_RNA"/>
</dbReference>
<name>A0A2P2MEB0_RHIMU</name>